<proteinExistence type="predicted"/>
<evidence type="ECO:0000313" key="3">
    <source>
        <dbReference type="Proteomes" id="UP000663419"/>
    </source>
</evidence>
<protein>
    <submittedName>
        <fullName evidence="2">Uncharacterized protein</fullName>
    </submittedName>
</protein>
<evidence type="ECO:0000313" key="2">
    <source>
        <dbReference type="EMBL" id="QSS57600.1"/>
    </source>
</evidence>
<organism evidence="2 3">
    <name type="scientific">Ajellomyces capsulatus (strain H88)</name>
    <name type="common">Darling's disease fungus</name>
    <name type="synonym">Histoplasma capsulatum</name>
    <dbReference type="NCBI Taxonomy" id="544711"/>
    <lineage>
        <taxon>Eukaryota</taxon>
        <taxon>Fungi</taxon>
        <taxon>Dikarya</taxon>
        <taxon>Ascomycota</taxon>
        <taxon>Pezizomycotina</taxon>
        <taxon>Eurotiomycetes</taxon>
        <taxon>Eurotiomycetidae</taxon>
        <taxon>Onygenales</taxon>
        <taxon>Ajellomycetaceae</taxon>
        <taxon>Histoplasma</taxon>
    </lineage>
</organism>
<reference evidence="2" key="1">
    <citation type="submission" date="2021-01" db="EMBL/GenBank/DDBJ databases">
        <title>Chromosome-level genome assembly of a human fungal pathogen reveals clustering of transcriptionally co-regulated genes.</title>
        <authorList>
            <person name="Voorhies M."/>
            <person name="Cohen S."/>
            <person name="Shea T.P."/>
            <person name="Petrus S."/>
            <person name="Munoz J.F."/>
            <person name="Poplawski S."/>
            <person name="Goldman W.E."/>
            <person name="Michael T."/>
            <person name="Cuomo C.A."/>
            <person name="Sil A."/>
            <person name="Beyhan S."/>
        </authorList>
    </citation>
    <scope>NUCLEOTIDE SEQUENCE</scope>
    <source>
        <strain evidence="2">H88</strain>
    </source>
</reference>
<dbReference type="Proteomes" id="UP000663419">
    <property type="component" value="Chromosome 6"/>
</dbReference>
<dbReference type="EMBL" id="CP069107">
    <property type="protein sequence ID" value="QSS57600.1"/>
    <property type="molecule type" value="Genomic_DNA"/>
</dbReference>
<evidence type="ECO:0000256" key="1">
    <source>
        <dbReference type="SAM" id="MobiDB-lite"/>
    </source>
</evidence>
<accession>A0A8A1LWJ7</accession>
<name>A0A8A1LWJ7_AJEC8</name>
<sequence>MVFPSFSPLFDNILETLGRPSYFASPPGGKPEKENRKANMRPGPRICPVRLVVHTLLSSRMIFITLFLHGCLLSLRPVEPHEVVGRN</sequence>
<feature type="region of interest" description="Disordered" evidence="1">
    <location>
        <begin position="21"/>
        <end position="41"/>
    </location>
</feature>
<gene>
    <name evidence="2" type="ORF">I7I53_11837</name>
</gene>
<dbReference type="AlphaFoldDB" id="A0A8A1LWJ7"/>
<dbReference type="VEuPathDB" id="FungiDB:I7I53_11837"/>